<dbReference type="Proteomes" id="UP000821865">
    <property type="component" value="Chromosome 7"/>
</dbReference>
<proteinExistence type="predicted"/>
<protein>
    <submittedName>
        <fullName evidence="1">Uncharacterized protein</fullName>
    </submittedName>
</protein>
<evidence type="ECO:0000313" key="1">
    <source>
        <dbReference type="EMBL" id="KAH7941216.1"/>
    </source>
</evidence>
<accession>A0ACB8CEU1</accession>
<organism evidence="1 2">
    <name type="scientific">Dermacentor silvarum</name>
    <name type="common">Tick</name>
    <dbReference type="NCBI Taxonomy" id="543639"/>
    <lineage>
        <taxon>Eukaryota</taxon>
        <taxon>Metazoa</taxon>
        <taxon>Ecdysozoa</taxon>
        <taxon>Arthropoda</taxon>
        <taxon>Chelicerata</taxon>
        <taxon>Arachnida</taxon>
        <taxon>Acari</taxon>
        <taxon>Parasitiformes</taxon>
        <taxon>Ixodida</taxon>
        <taxon>Ixodoidea</taxon>
        <taxon>Ixodidae</taxon>
        <taxon>Rhipicephalinae</taxon>
        <taxon>Dermacentor</taxon>
    </lineage>
</organism>
<sequence>MMNKMGDFMYAHSEELDAQVLEMPYKGNKFSMIILLPNDREGLSGLEKNLTDVSLNSALAKLVLTPRVEVALPKFKLKRSSNMRKVLGGIGVKDVFDQNKANLSGMFEPVPGLNPFVTDFVHKAFIEVKEKSTEAAAATAVDISGGSSLATQKPSPRFIVDHPFMFLIKGYDENIVLFLGAVRKL</sequence>
<dbReference type="EMBL" id="CM023476">
    <property type="protein sequence ID" value="KAH7941216.1"/>
    <property type="molecule type" value="Genomic_DNA"/>
</dbReference>
<reference evidence="1" key="1">
    <citation type="submission" date="2020-05" db="EMBL/GenBank/DDBJ databases">
        <title>Large-scale comparative analyses of tick genomes elucidate their genetic diversity and vector capacities.</title>
        <authorList>
            <person name="Jia N."/>
            <person name="Wang J."/>
            <person name="Shi W."/>
            <person name="Du L."/>
            <person name="Sun Y."/>
            <person name="Zhan W."/>
            <person name="Jiang J."/>
            <person name="Wang Q."/>
            <person name="Zhang B."/>
            <person name="Ji P."/>
            <person name="Sakyi L.B."/>
            <person name="Cui X."/>
            <person name="Yuan T."/>
            <person name="Jiang B."/>
            <person name="Yang W."/>
            <person name="Lam T.T.-Y."/>
            <person name="Chang Q."/>
            <person name="Ding S."/>
            <person name="Wang X."/>
            <person name="Zhu J."/>
            <person name="Ruan X."/>
            <person name="Zhao L."/>
            <person name="Wei J."/>
            <person name="Que T."/>
            <person name="Du C."/>
            <person name="Cheng J."/>
            <person name="Dai P."/>
            <person name="Han X."/>
            <person name="Huang E."/>
            <person name="Gao Y."/>
            <person name="Liu J."/>
            <person name="Shao H."/>
            <person name="Ye R."/>
            <person name="Li L."/>
            <person name="Wei W."/>
            <person name="Wang X."/>
            <person name="Wang C."/>
            <person name="Yang T."/>
            <person name="Huo Q."/>
            <person name="Li W."/>
            <person name="Guo W."/>
            <person name="Chen H."/>
            <person name="Zhou L."/>
            <person name="Ni X."/>
            <person name="Tian J."/>
            <person name="Zhou Y."/>
            <person name="Sheng Y."/>
            <person name="Liu T."/>
            <person name="Pan Y."/>
            <person name="Xia L."/>
            <person name="Li J."/>
            <person name="Zhao F."/>
            <person name="Cao W."/>
        </authorList>
    </citation>
    <scope>NUCLEOTIDE SEQUENCE</scope>
    <source>
        <strain evidence="1">Dsil-2018</strain>
    </source>
</reference>
<name>A0ACB8CEU1_DERSI</name>
<gene>
    <name evidence="1" type="ORF">HPB49_011136</name>
</gene>
<evidence type="ECO:0000313" key="2">
    <source>
        <dbReference type="Proteomes" id="UP000821865"/>
    </source>
</evidence>
<comment type="caution">
    <text evidence="1">The sequence shown here is derived from an EMBL/GenBank/DDBJ whole genome shotgun (WGS) entry which is preliminary data.</text>
</comment>
<keyword evidence="2" id="KW-1185">Reference proteome</keyword>